<name>A0ABY5YC80_9FLAO</name>
<keyword evidence="4" id="KW-0067">ATP-binding</keyword>
<gene>
    <name evidence="6" type="ORF">NYZ99_19060</name>
</gene>
<evidence type="ECO:0000256" key="3">
    <source>
        <dbReference type="ARBA" id="ARBA00022806"/>
    </source>
</evidence>
<evidence type="ECO:0000313" key="7">
    <source>
        <dbReference type="Proteomes" id="UP001059209"/>
    </source>
</evidence>
<keyword evidence="1" id="KW-0547">Nucleotide-binding</keyword>
<feature type="domain" description="UvrD-like helicase ATP-binding" evidence="5">
    <location>
        <begin position="1"/>
        <end position="24"/>
    </location>
</feature>
<organism evidence="6 7">
    <name type="scientific">Maribacter litopenaei</name>
    <dbReference type="NCBI Taxonomy" id="2976127"/>
    <lineage>
        <taxon>Bacteria</taxon>
        <taxon>Pseudomonadati</taxon>
        <taxon>Bacteroidota</taxon>
        <taxon>Flavobacteriia</taxon>
        <taxon>Flavobacteriales</taxon>
        <taxon>Flavobacteriaceae</taxon>
        <taxon>Maribacter</taxon>
    </lineage>
</organism>
<dbReference type="Proteomes" id="UP001059209">
    <property type="component" value="Chromosome"/>
</dbReference>
<dbReference type="Pfam" id="PF00580">
    <property type="entry name" value="UvrD-helicase"/>
    <property type="match status" value="1"/>
</dbReference>
<keyword evidence="7" id="KW-1185">Reference proteome</keyword>
<dbReference type="SUPFAM" id="SSF52540">
    <property type="entry name" value="P-loop containing nucleoside triphosphate hydrolases"/>
    <property type="match status" value="1"/>
</dbReference>
<evidence type="ECO:0000256" key="1">
    <source>
        <dbReference type="ARBA" id="ARBA00022741"/>
    </source>
</evidence>
<dbReference type="RefSeq" id="WP_260575285.1">
    <property type="nucleotide sequence ID" value="NZ_CP104205.1"/>
</dbReference>
<dbReference type="InterPro" id="IPR027417">
    <property type="entry name" value="P-loop_NTPase"/>
</dbReference>
<protein>
    <submittedName>
        <fullName evidence="6">UvrD-helicase domain-containing protein</fullName>
    </submittedName>
</protein>
<evidence type="ECO:0000313" key="6">
    <source>
        <dbReference type="EMBL" id="UWX56652.1"/>
    </source>
</evidence>
<dbReference type="EMBL" id="CP104205">
    <property type="protein sequence ID" value="UWX56652.1"/>
    <property type="molecule type" value="Genomic_DNA"/>
</dbReference>
<evidence type="ECO:0000259" key="5">
    <source>
        <dbReference type="Pfam" id="PF00580"/>
    </source>
</evidence>
<keyword evidence="2" id="KW-0378">Hydrolase</keyword>
<keyword evidence="3" id="KW-0347">Helicase</keyword>
<sequence>MVGDAKQAIYRWRGGKAEQFLDLATRKTIHSP</sequence>
<evidence type="ECO:0000256" key="4">
    <source>
        <dbReference type="ARBA" id="ARBA00022840"/>
    </source>
</evidence>
<dbReference type="InterPro" id="IPR014016">
    <property type="entry name" value="UvrD-like_ATP-bd"/>
</dbReference>
<reference evidence="6" key="1">
    <citation type="submission" date="2022-09" db="EMBL/GenBank/DDBJ databases">
        <title>Maribacter litopenaei sp. nov., isolated from the intestinal tract of the Pacific White Shrimp, Litopenaeus vannamei.</title>
        <authorList>
            <person name="Kim S.Y."/>
            <person name="Hwang C.Y."/>
        </authorList>
    </citation>
    <scope>NUCLEOTIDE SEQUENCE</scope>
    <source>
        <strain evidence="6">HL-LV01</strain>
    </source>
</reference>
<dbReference type="Gene3D" id="3.40.50.300">
    <property type="entry name" value="P-loop containing nucleotide triphosphate hydrolases"/>
    <property type="match status" value="1"/>
</dbReference>
<accession>A0ABY5YC80</accession>
<evidence type="ECO:0000256" key="2">
    <source>
        <dbReference type="ARBA" id="ARBA00022801"/>
    </source>
</evidence>
<proteinExistence type="predicted"/>